<dbReference type="EMBL" id="OUNR01000001">
    <property type="protein sequence ID" value="SPP63821.1"/>
    <property type="molecule type" value="Genomic_DNA"/>
</dbReference>
<feature type="transmembrane region" description="Helical" evidence="2">
    <location>
        <begin position="12"/>
        <end position="29"/>
    </location>
</feature>
<dbReference type="InterPro" id="IPR011989">
    <property type="entry name" value="ARM-like"/>
</dbReference>
<dbReference type="InParanoid" id="A0A330L233"/>
<feature type="region of interest" description="Disordered" evidence="1">
    <location>
        <begin position="189"/>
        <end position="212"/>
    </location>
</feature>
<evidence type="ECO:0008006" key="5">
    <source>
        <dbReference type="Google" id="ProtNLM"/>
    </source>
</evidence>
<dbReference type="InterPro" id="IPR016024">
    <property type="entry name" value="ARM-type_fold"/>
</dbReference>
<dbReference type="RefSeq" id="WP_121988295.1">
    <property type="nucleotide sequence ID" value="NZ_OUNR01000001.1"/>
</dbReference>
<dbReference type="Gene3D" id="1.25.10.10">
    <property type="entry name" value="Leucine-rich Repeat Variant"/>
    <property type="match status" value="1"/>
</dbReference>
<organism evidence="3 4">
    <name type="scientific">Nitrospira lenta</name>
    <dbReference type="NCBI Taxonomy" id="1436998"/>
    <lineage>
        <taxon>Bacteria</taxon>
        <taxon>Pseudomonadati</taxon>
        <taxon>Nitrospirota</taxon>
        <taxon>Nitrospiria</taxon>
        <taxon>Nitrospirales</taxon>
        <taxon>Nitrospiraceae</taxon>
        <taxon>Nitrospira</taxon>
    </lineage>
</organism>
<dbReference type="SUPFAM" id="SSF48371">
    <property type="entry name" value="ARM repeat"/>
    <property type="match status" value="1"/>
</dbReference>
<dbReference type="Pfam" id="PF13646">
    <property type="entry name" value="HEAT_2"/>
    <property type="match status" value="1"/>
</dbReference>
<dbReference type="InterPro" id="IPR004155">
    <property type="entry name" value="PBS_lyase_HEAT"/>
</dbReference>
<dbReference type="Proteomes" id="UP000248168">
    <property type="component" value="Unassembled WGS sequence"/>
</dbReference>
<sequence length="212" mass="23839">MLRRADQGQANLSAIVILLGIVITSVWVWKRLSLDVQDYVVDQAIPLAAAVLGIAVLVLVVIKKIRRRVQQRRRRDRLLAAFQRETVRDKKLELSFALAEVNGYRATGLEAAAPALKELWVSTLRRAVGEKQHRIRGMAASHLGVLQDRSVVPLLLVALEDDHAYVRSCAALGLGRLRAPEARDKLEEVMKEDWDQTTRSRAKEALERLTQP</sequence>
<dbReference type="AlphaFoldDB" id="A0A330L233"/>
<keyword evidence="2" id="KW-0812">Transmembrane</keyword>
<gene>
    <name evidence="3" type="ORF">NITLEN_10907</name>
</gene>
<reference evidence="4" key="1">
    <citation type="submission" date="2018-04" db="EMBL/GenBank/DDBJ databases">
        <authorList>
            <person name="Lucker S."/>
            <person name="Sakoula D."/>
        </authorList>
    </citation>
    <scope>NUCLEOTIDE SEQUENCE [LARGE SCALE GENOMIC DNA]</scope>
</reference>
<evidence type="ECO:0000256" key="2">
    <source>
        <dbReference type="SAM" id="Phobius"/>
    </source>
</evidence>
<name>A0A330L233_9BACT</name>
<dbReference type="OrthoDB" id="9790126at2"/>
<evidence type="ECO:0000256" key="1">
    <source>
        <dbReference type="SAM" id="MobiDB-lite"/>
    </source>
</evidence>
<protein>
    <recommendedName>
        <fullName evidence="5">HEAT repeat domain-containing protein</fullName>
    </recommendedName>
</protein>
<feature type="transmembrane region" description="Helical" evidence="2">
    <location>
        <begin position="44"/>
        <end position="65"/>
    </location>
</feature>
<dbReference type="SMART" id="SM00567">
    <property type="entry name" value="EZ_HEAT"/>
    <property type="match status" value="2"/>
</dbReference>
<keyword evidence="2" id="KW-1133">Transmembrane helix</keyword>
<keyword evidence="4" id="KW-1185">Reference proteome</keyword>
<accession>A0A330L233</accession>
<proteinExistence type="predicted"/>
<keyword evidence="2" id="KW-0472">Membrane</keyword>
<evidence type="ECO:0000313" key="3">
    <source>
        <dbReference type="EMBL" id="SPP63821.1"/>
    </source>
</evidence>
<evidence type="ECO:0000313" key="4">
    <source>
        <dbReference type="Proteomes" id="UP000248168"/>
    </source>
</evidence>